<feature type="transmembrane region" description="Helical" evidence="9">
    <location>
        <begin position="320"/>
        <end position="339"/>
    </location>
</feature>
<dbReference type="PANTHER" id="PTHR30588:SF0">
    <property type="entry name" value="BRANCHED-CHAIN AMINO ACID PERMEASE BRNQ"/>
    <property type="match status" value="1"/>
</dbReference>
<accession>D9N333</accession>
<feature type="transmembrane region" description="Helical" evidence="9">
    <location>
        <begin position="419"/>
        <end position="441"/>
    </location>
</feature>
<dbReference type="AlphaFoldDB" id="D9N333"/>
<sequence>MKNKLSFKENLYIGSLLFGLFFGAGNLIFPIHLGQTAGANVFTANLGFLITAIGLPFLGIIAIGISKTNGIFEIATRVNTKYAYIFTILLYLVIGPFYALPRLATTSFEIAFTPFISKSSITLYLSIFSILFFLVAWFFSKKPSKILEYIGKFLNPIFLVLLGVLILLAFINPIGNISSASISADYENSALLKGFIDGYNTLDALAALAFGIIVVSTIKKLGVTNPNHIAKETFKSGTISIVLMGVIYSLLAFMGTMSLGHFKASENGGIALAQIAQYYLGDYGIILLSLIIIVACLKTAIGLITAFSETFTDLFPKQNYLMFATVVSIISCVFANVGLTKIIEYSTPVLMFLYPLAITIILLTLFSSLFNHSTIVYQFTTYFTMIASFVDGIKASPEFIANTKFAHVVITFGEKCLPFFTIGMGWVLPAVIGFIIGFIVYKLKKEHYTAA</sequence>
<dbReference type="PANTHER" id="PTHR30588">
    <property type="entry name" value="BRANCHED-CHAIN AMINO ACID TRANSPORT SYSTEM 2 CARRIER PROTEIN"/>
    <property type="match status" value="1"/>
</dbReference>
<dbReference type="GO" id="GO:0015820">
    <property type="term" value="P:L-leucine transport"/>
    <property type="evidence" value="ECO:0007669"/>
    <property type="project" value="TreeGrafter"/>
</dbReference>
<keyword evidence="7 9" id="KW-1133">Transmembrane helix</keyword>
<keyword evidence="4" id="KW-1003">Cell membrane</keyword>
<feature type="transmembrane region" description="Helical" evidence="9">
    <location>
        <begin position="121"/>
        <end position="140"/>
    </location>
</feature>
<evidence type="ECO:0000313" key="10">
    <source>
        <dbReference type="EMBL" id="BAJ14587.1"/>
    </source>
</evidence>
<keyword evidence="8 9" id="KW-0472">Membrane</keyword>
<evidence type="ECO:0000256" key="9">
    <source>
        <dbReference type="RuleBase" id="RU362122"/>
    </source>
</evidence>
<comment type="caution">
    <text evidence="9">Lacks conserved residue(s) required for the propagation of feature annotation.</text>
</comment>
<comment type="similarity">
    <text evidence="2 9">Belongs to the branched chain amino acid transporter family.</text>
</comment>
<feature type="transmembrane region" description="Helical" evidence="9">
    <location>
        <begin position="39"/>
        <end position="61"/>
    </location>
</feature>
<dbReference type="GO" id="GO:0015818">
    <property type="term" value="P:isoleucine transport"/>
    <property type="evidence" value="ECO:0007669"/>
    <property type="project" value="TreeGrafter"/>
</dbReference>
<reference evidence="10" key="1">
    <citation type="journal article" date="2010" name="Antimicrob. Agents Chemother.">
        <title>Origin and Molecular Evolution of the Determinant of Methicillin Resistance in Staphylococci.</title>
        <authorList>
            <person name="Tsubakishita S."/>
            <person name="Kuwahara-Arai K."/>
            <person name="Sasaki T."/>
            <person name="Hiramatsu K."/>
        </authorList>
    </citation>
    <scope>NUCLEOTIDE SEQUENCE</scope>
    <source>
        <strain evidence="10">CCUG 43834</strain>
    </source>
</reference>
<dbReference type="EMBL" id="AB546266">
    <property type="protein sequence ID" value="BAJ14587.1"/>
    <property type="molecule type" value="Genomic_DNA"/>
</dbReference>
<evidence type="ECO:0000256" key="8">
    <source>
        <dbReference type="ARBA" id="ARBA00023136"/>
    </source>
</evidence>
<comment type="function">
    <text evidence="9">Component of the transport system for branched-chain amino acids.</text>
</comment>
<dbReference type="RefSeq" id="WP_174221859.1">
    <property type="nucleotide sequence ID" value="NZ_RXWZ01000116.1"/>
</dbReference>
<organism evidence="10">
    <name type="scientific">Mammaliicoccus fleurettii</name>
    <dbReference type="NCBI Taxonomy" id="150056"/>
    <lineage>
        <taxon>Bacteria</taxon>
        <taxon>Bacillati</taxon>
        <taxon>Bacillota</taxon>
        <taxon>Bacilli</taxon>
        <taxon>Bacillales</taxon>
        <taxon>Staphylococcaceae</taxon>
        <taxon>Mammaliicoccus</taxon>
    </lineage>
</organism>
<evidence type="ECO:0000256" key="2">
    <source>
        <dbReference type="ARBA" id="ARBA00008540"/>
    </source>
</evidence>
<protein>
    <recommendedName>
        <fullName evidence="9">Branched-chain amino acid transport system carrier protein</fullName>
    </recommendedName>
</protein>
<name>D9N333_9STAP</name>
<dbReference type="GO" id="GO:0005886">
    <property type="term" value="C:plasma membrane"/>
    <property type="evidence" value="ECO:0007669"/>
    <property type="project" value="UniProtKB-SubCell"/>
</dbReference>
<dbReference type="GO" id="GO:0015190">
    <property type="term" value="F:L-leucine transmembrane transporter activity"/>
    <property type="evidence" value="ECO:0007669"/>
    <property type="project" value="TreeGrafter"/>
</dbReference>
<feature type="transmembrane region" description="Helical" evidence="9">
    <location>
        <begin position="152"/>
        <end position="171"/>
    </location>
</feature>
<dbReference type="Pfam" id="PF05525">
    <property type="entry name" value="Branch_AA_trans"/>
    <property type="match status" value="1"/>
</dbReference>
<comment type="subcellular location">
    <subcellularLocation>
        <location evidence="1 9">Cell membrane</location>
        <topology evidence="1 9">Multi-pass membrane protein</topology>
    </subcellularLocation>
</comment>
<evidence type="ECO:0000256" key="7">
    <source>
        <dbReference type="ARBA" id="ARBA00022989"/>
    </source>
</evidence>
<feature type="transmembrane region" description="Helical" evidence="9">
    <location>
        <begin position="241"/>
        <end position="262"/>
    </location>
</feature>
<dbReference type="InterPro" id="IPR004685">
    <property type="entry name" value="Brnchd-chn_aa_trnsp_Livcs"/>
</dbReference>
<keyword evidence="5 9" id="KW-0812">Transmembrane</keyword>
<keyword evidence="3 9" id="KW-0813">Transport</keyword>
<feature type="transmembrane region" description="Helical" evidence="9">
    <location>
        <begin position="12"/>
        <end position="33"/>
    </location>
</feature>
<dbReference type="GO" id="GO:0005304">
    <property type="term" value="F:L-valine transmembrane transporter activity"/>
    <property type="evidence" value="ECO:0007669"/>
    <property type="project" value="TreeGrafter"/>
</dbReference>
<evidence type="ECO:0000256" key="1">
    <source>
        <dbReference type="ARBA" id="ARBA00004651"/>
    </source>
</evidence>
<evidence type="ECO:0000256" key="6">
    <source>
        <dbReference type="ARBA" id="ARBA00022970"/>
    </source>
</evidence>
<evidence type="ECO:0000256" key="4">
    <source>
        <dbReference type="ARBA" id="ARBA00022475"/>
    </source>
</evidence>
<keyword evidence="6 9" id="KW-0029">Amino-acid transport</keyword>
<gene>
    <name evidence="10" type="primary">brnQ</name>
</gene>
<evidence type="ECO:0000256" key="3">
    <source>
        <dbReference type="ARBA" id="ARBA00022448"/>
    </source>
</evidence>
<evidence type="ECO:0000256" key="5">
    <source>
        <dbReference type="ARBA" id="ARBA00022692"/>
    </source>
</evidence>
<feature type="transmembrane region" description="Helical" evidence="9">
    <location>
        <begin position="351"/>
        <end position="370"/>
    </location>
</feature>
<dbReference type="NCBIfam" id="TIGR00796">
    <property type="entry name" value="livcs"/>
    <property type="match status" value="1"/>
</dbReference>
<dbReference type="GO" id="GO:0015188">
    <property type="term" value="F:L-isoleucine transmembrane transporter activity"/>
    <property type="evidence" value="ECO:0007669"/>
    <property type="project" value="TreeGrafter"/>
</dbReference>
<proteinExistence type="inferred from homology"/>
<feature type="transmembrane region" description="Helical" evidence="9">
    <location>
        <begin position="283"/>
        <end position="308"/>
    </location>
</feature>
<feature type="transmembrane region" description="Helical" evidence="9">
    <location>
        <begin position="82"/>
        <end position="101"/>
    </location>
</feature>